<name>A0AAW2Z6Q9_9EUKA</name>
<keyword evidence="3" id="KW-1185">Reference proteome</keyword>
<feature type="compositionally biased region" description="Acidic residues" evidence="1">
    <location>
        <begin position="153"/>
        <end position="176"/>
    </location>
</feature>
<evidence type="ECO:0000256" key="1">
    <source>
        <dbReference type="SAM" id="MobiDB-lite"/>
    </source>
</evidence>
<proteinExistence type="predicted"/>
<protein>
    <submittedName>
        <fullName evidence="2">Lon protease-like protein, peroxisomal</fullName>
    </submittedName>
</protein>
<dbReference type="GO" id="GO:0008233">
    <property type="term" value="F:peptidase activity"/>
    <property type="evidence" value="ECO:0007669"/>
    <property type="project" value="UniProtKB-KW"/>
</dbReference>
<comment type="caution">
    <text evidence="2">The sequence shown here is derived from an EMBL/GenBank/DDBJ whole genome shotgun (WGS) entry which is preliminary data.</text>
</comment>
<organism evidence="2 3">
    <name type="scientific">Acrasis kona</name>
    <dbReference type="NCBI Taxonomy" id="1008807"/>
    <lineage>
        <taxon>Eukaryota</taxon>
        <taxon>Discoba</taxon>
        <taxon>Heterolobosea</taxon>
        <taxon>Tetramitia</taxon>
        <taxon>Eutetramitia</taxon>
        <taxon>Acrasidae</taxon>
        <taxon>Acrasis</taxon>
    </lineage>
</organism>
<keyword evidence="2" id="KW-0645">Protease</keyword>
<sequence length="353" mass="40598">MLEGYNLKTTTKSPRVGDDSVVVVAKDVSKYKNYQHVMPDSFLTDIKNNHHLPKDFNSYLVDSKRVSVNDESEDDSEDEPEDDSEDEPEDEPKVLQRNKKARSSHEDEPQAKKVRSSIVFVDKDESEDEPKDESKAVSTKKKKKAKNSNEITENIDDEEENIDDEEENIDDEEENIDDKSDSADEEELLNRANELFSKMTEEQMKKIGFSLSEKSQLPPNPTQNRQDTYDTFVEKYDDMLNHLGHIRHKGNILEYMSFEVSDTVFGVPIEELYTGQSLFSQTLAKLSSELQLLFTIGNEEFDEYMNGWNETNLKKQLMASNKLSMSTFISGTPTYWVYEKSFEAISTAILGQR</sequence>
<gene>
    <name evidence="2" type="ORF">AKO1_014869</name>
</gene>
<dbReference type="GO" id="GO:0006508">
    <property type="term" value="P:proteolysis"/>
    <property type="evidence" value="ECO:0007669"/>
    <property type="project" value="UniProtKB-KW"/>
</dbReference>
<feature type="region of interest" description="Disordered" evidence="1">
    <location>
        <begin position="63"/>
        <end position="186"/>
    </location>
</feature>
<evidence type="ECO:0000313" key="3">
    <source>
        <dbReference type="Proteomes" id="UP001431209"/>
    </source>
</evidence>
<reference evidence="2 3" key="1">
    <citation type="submission" date="2024-03" db="EMBL/GenBank/DDBJ databases">
        <title>The Acrasis kona genome and developmental transcriptomes reveal deep origins of eukaryotic multicellular pathways.</title>
        <authorList>
            <person name="Sheikh S."/>
            <person name="Fu C.-J."/>
            <person name="Brown M.W."/>
            <person name="Baldauf S.L."/>
        </authorList>
    </citation>
    <scope>NUCLEOTIDE SEQUENCE [LARGE SCALE GENOMIC DNA]</scope>
    <source>
        <strain evidence="2 3">ATCC MYA-3509</strain>
    </source>
</reference>
<evidence type="ECO:0000313" key="2">
    <source>
        <dbReference type="EMBL" id="KAL0485507.1"/>
    </source>
</evidence>
<dbReference type="EMBL" id="JAOPGA020001143">
    <property type="protein sequence ID" value="KAL0485507.1"/>
    <property type="molecule type" value="Genomic_DNA"/>
</dbReference>
<feature type="unsure residue" description="D or N" evidence="2">
    <location>
        <position position="107"/>
    </location>
</feature>
<feature type="compositionally biased region" description="Acidic residues" evidence="1">
    <location>
        <begin position="70"/>
        <end position="90"/>
    </location>
</feature>
<accession>A0AAW2Z6Q9</accession>
<dbReference type="Proteomes" id="UP001431209">
    <property type="component" value="Unassembled WGS sequence"/>
</dbReference>
<keyword evidence="2" id="KW-0378">Hydrolase</keyword>
<dbReference type="AlphaFoldDB" id="A0AAW2Z6Q9"/>